<proteinExistence type="predicted"/>
<evidence type="ECO:0000313" key="2">
    <source>
        <dbReference type="Proteomes" id="UP001454036"/>
    </source>
</evidence>
<organism evidence="1 2">
    <name type="scientific">Lithospermum erythrorhizon</name>
    <name type="common">Purple gromwell</name>
    <name type="synonym">Lithospermum officinale var. erythrorhizon</name>
    <dbReference type="NCBI Taxonomy" id="34254"/>
    <lineage>
        <taxon>Eukaryota</taxon>
        <taxon>Viridiplantae</taxon>
        <taxon>Streptophyta</taxon>
        <taxon>Embryophyta</taxon>
        <taxon>Tracheophyta</taxon>
        <taxon>Spermatophyta</taxon>
        <taxon>Magnoliopsida</taxon>
        <taxon>eudicotyledons</taxon>
        <taxon>Gunneridae</taxon>
        <taxon>Pentapetalae</taxon>
        <taxon>asterids</taxon>
        <taxon>lamiids</taxon>
        <taxon>Boraginales</taxon>
        <taxon>Boraginaceae</taxon>
        <taxon>Boraginoideae</taxon>
        <taxon>Lithospermeae</taxon>
        <taxon>Lithospermum</taxon>
    </lineage>
</organism>
<dbReference type="EMBL" id="BAABME010005037">
    <property type="protein sequence ID" value="GAA0164419.1"/>
    <property type="molecule type" value="Genomic_DNA"/>
</dbReference>
<reference evidence="1 2" key="1">
    <citation type="submission" date="2024-01" db="EMBL/GenBank/DDBJ databases">
        <title>The complete chloroplast genome sequence of Lithospermum erythrorhizon: insights into the phylogenetic relationship among Boraginaceae species and the maternal lineages of purple gromwells.</title>
        <authorList>
            <person name="Okada T."/>
            <person name="Watanabe K."/>
        </authorList>
    </citation>
    <scope>NUCLEOTIDE SEQUENCE [LARGE SCALE GENOMIC DNA]</scope>
</reference>
<dbReference type="AlphaFoldDB" id="A0AAV3QK22"/>
<protein>
    <submittedName>
        <fullName evidence="1">Uncharacterized protein</fullName>
    </submittedName>
</protein>
<comment type="caution">
    <text evidence="1">The sequence shown here is derived from an EMBL/GenBank/DDBJ whole genome shotgun (WGS) entry which is preliminary data.</text>
</comment>
<evidence type="ECO:0000313" key="1">
    <source>
        <dbReference type="EMBL" id="GAA0164419.1"/>
    </source>
</evidence>
<sequence length="159" mass="18121">MSLVDSESAIYQHALELDGELTWERAKVDWLKKQLQELHPQVVAMEHLPWERALMAQDLQRAEERRHAELQRAEKRRVAALHAAQVARGTTCTKRTGKRSPLEPPCRCLRPGELCSAQPEPSPPTPALAEEYKHWYPAGWFNDIQPLPPITLASLPPRP</sequence>
<gene>
    <name evidence="1" type="ORF">LIER_20062</name>
</gene>
<accession>A0AAV3QK22</accession>
<name>A0AAV3QK22_LITER</name>
<keyword evidence="2" id="KW-1185">Reference proteome</keyword>
<dbReference type="Proteomes" id="UP001454036">
    <property type="component" value="Unassembled WGS sequence"/>
</dbReference>